<keyword evidence="12" id="KW-0479">Metal-binding</keyword>
<feature type="domain" description="3-dehydroquinate synthase C-terminal" evidence="20">
    <location>
        <begin position="142"/>
        <end position="286"/>
    </location>
</feature>
<dbReference type="Gene3D" id="1.20.1090.10">
    <property type="entry name" value="Dehydroquinate synthase-like - alpha domain"/>
    <property type="match status" value="1"/>
</dbReference>
<evidence type="ECO:0000256" key="17">
    <source>
        <dbReference type="ARBA" id="ARBA00023239"/>
    </source>
</evidence>
<dbReference type="GO" id="GO:0000166">
    <property type="term" value="F:nucleotide binding"/>
    <property type="evidence" value="ECO:0007669"/>
    <property type="project" value="UniProtKB-KW"/>
</dbReference>
<dbReference type="FunFam" id="3.40.50.1970:FF:000007">
    <property type="entry name" value="Pentafunctional AROM polypeptide"/>
    <property type="match status" value="1"/>
</dbReference>
<dbReference type="InterPro" id="IPR016037">
    <property type="entry name" value="DHQ_synth_AroB"/>
</dbReference>
<keyword evidence="11" id="KW-0028">Amino-acid biosynthesis</keyword>
<dbReference type="Pfam" id="PF24621">
    <property type="entry name" value="DHQS_C"/>
    <property type="match status" value="1"/>
</dbReference>
<keyword evidence="17" id="KW-0456">Lyase</keyword>
<evidence type="ECO:0000259" key="20">
    <source>
        <dbReference type="Pfam" id="PF24621"/>
    </source>
</evidence>
<dbReference type="GO" id="GO:0046872">
    <property type="term" value="F:metal ion binding"/>
    <property type="evidence" value="ECO:0007669"/>
    <property type="project" value="UniProtKB-KW"/>
</dbReference>
<evidence type="ECO:0000256" key="13">
    <source>
        <dbReference type="ARBA" id="ARBA00022741"/>
    </source>
</evidence>
<dbReference type="InterPro" id="IPR050071">
    <property type="entry name" value="Dehydroquinate_synthase"/>
</dbReference>
<dbReference type="EC" id="4.2.3.4" evidence="8"/>
<evidence type="ECO:0000256" key="10">
    <source>
        <dbReference type="ARBA" id="ARBA00022490"/>
    </source>
</evidence>
<evidence type="ECO:0000256" key="5">
    <source>
        <dbReference type="ARBA" id="ARBA00004496"/>
    </source>
</evidence>
<dbReference type="HAMAP" id="MF_00110">
    <property type="entry name" value="DHQ_synthase"/>
    <property type="match status" value="1"/>
</dbReference>
<dbReference type="GO" id="GO:0008652">
    <property type="term" value="P:amino acid biosynthetic process"/>
    <property type="evidence" value="ECO:0007669"/>
    <property type="project" value="UniProtKB-KW"/>
</dbReference>
<comment type="catalytic activity">
    <reaction evidence="1">
        <text>7-phospho-2-dehydro-3-deoxy-D-arabino-heptonate = 3-dehydroquinate + phosphate</text>
        <dbReference type="Rhea" id="RHEA:21968"/>
        <dbReference type="ChEBI" id="CHEBI:32364"/>
        <dbReference type="ChEBI" id="CHEBI:43474"/>
        <dbReference type="ChEBI" id="CHEBI:58394"/>
        <dbReference type="EC" id="4.2.3.4"/>
    </reaction>
</comment>
<evidence type="ECO:0000256" key="18">
    <source>
        <dbReference type="ARBA" id="ARBA00023285"/>
    </source>
</evidence>
<feature type="domain" description="3-dehydroquinate synthase N-terminal" evidence="19">
    <location>
        <begin position="29"/>
        <end position="140"/>
    </location>
</feature>
<dbReference type="PIRSF" id="PIRSF001455">
    <property type="entry name" value="DHQ_synth"/>
    <property type="match status" value="1"/>
</dbReference>
<comment type="cofactor">
    <cofactor evidence="2">
        <name>NAD(+)</name>
        <dbReference type="ChEBI" id="CHEBI:57540"/>
    </cofactor>
</comment>
<keyword evidence="10" id="KW-0963">Cytoplasm</keyword>
<comment type="cofactor">
    <cofactor evidence="4">
        <name>Zn(2+)</name>
        <dbReference type="ChEBI" id="CHEBI:29105"/>
    </cofactor>
</comment>
<evidence type="ECO:0000256" key="7">
    <source>
        <dbReference type="ARBA" id="ARBA00005412"/>
    </source>
</evidence>
<evidence type="ECO:0000256" key="11">
    <source>
        <dbReference type="ARBA" id="ARBA00022605"/>
    </source>
</evidence>
<dbReference type="CDD" id="cd08195">
    <property type="entry name" value="DHQS"/>
    <property type="match status" value="1"/>
</dbReference>
<dbReference type="Gene3D" id="3.40.50.1970">
    <property type="match status" value="1"/>
</dbReference>
<dbReference type="GO" id="GO:0005737">
    <property type="term" value="C:cytoplasm"/>
    <property type="evidence" value="ECO:0007669"/>
    <property type="project" value="UniProtKB-SubCell"/>
</dbReference>
<evidence type="ECO:0000256" key="4">
    <source>
        <dbReference type="ARBA" id="ARBA00001947"/>
    </source>
</evidence>
<evidence type="ECO:0000256" key="12">
    <source>
        <dbReference type="ARBA" id="ARBA00022723"/>
    </source>
</evidence>
<keyword evidence="15" id="KW-0520">NAD</keyword>
<keyword evidence="13" id="KW-0547">Nucleotide-binding</keyword>
<evidence type="ECO:0000256" key="1">
    <source>
        <dbReference type="ARBA" id="ARBA00001393"/>
    </source>
</evidence>
<evidence type="ECO:0000313" key="21">
    <source>
        <dbReference type="EMBL" id="SVA55094.1"/>
    </source>
</evidence>
<evidence type="ECO:0000256" key="6">
    <source>
        <dbReference type="ARBA" id="ARBA00004661"/>
    </source>
</evidence>
<dbReference type="PANTHER" id="PTHR43622:SF7">
    <property type="entry name" value="3-DEHYDROQUINATE SYNTHASE, CHLOROPLASTIC"/>
    <property type="match status" value="1"/>
</dbReference>
<dbReference type="InterPro" id="IPR030963">
    <property type="entry name" value="DHQ_synth_fam"/>
</dbReference>
<keyword evidence="18" id="KW-0170">Cobalt</keyword>
<dbReference type="PANTHER" id="PTHR43622">
    <property type="entry name" value="3-DEHYDROQUINATE SYNTHASE"/>
    <property type="match status" value="1"/>
</dbReference>
<comment type="pathway">
    <text evidence="6">Metabolic intermediate biosynthesis; chorismate biosynthesis; chorismate from D-erythrose 4-phosphate and phosphoenolpyruvate: step 2/7.</text>
</comment>
<dbReference type="SUPFAM" id="SSF56796">
    <property type="entry name" value="Dehydroquinate synthase-like"/>
    <property type="match status" value="1"/>
</dbReference>
<dbReference type="Pfam" id="PF01761">
    <property type="entry name" value="DHQ_synthase"/>
    <property type="match status" value="1"/>
</dbReference>
<dbReference type="AlphaFoldDB" id="A0A381WRH1"/>
<comment type="subcellular location">
    <subcellularLocation>
        <location evidence="5">Cytoplasm</location>
    </subcellularLocation>
</comment>
<keyword evidence="16" id="KW-0057">Aromatic amino acid biosynthesis</keyword>
<comment type="cofactor">
    <cofactor evidence="3">
        <name>Co(2+)</name>
        <dbReference type="ChEBI" id="CHEBI:48828"/>
    </cofactor>
</comment>
<dbReference type="InterPro" id="IPR030960">
    <property type="entry name" value="DHQS/DOIS_N"/>
</dbReference>
<dbReference type="FunFam" id="1.20.1090.10:FF:000002">
    <property type="entry name" value="3-dehydroquinate synthase"/>
    <property type="match status" value="1"/>
</dbReference>
<sequence length="322" mass="34463">VVVSDETVAPLYLDGLLASLPGFNVTCHILPDGEEHKTLETLSTLFDTMIAAPCSRETSLIALGGGVVGDIAGFAAACYQRGIGFIQVPTTLLAQVDSAVGGKTAVNHSLGKNMIGAFYQPACVIADTDTLSTLDGRQLSAGIAEVVKYGVIRDPTFFKWLEQNMEALCRCDNPAIEHVIVECCRNKAELVAADEEERAERALLNLGHTFGHAIETAVGYGQWLHGEAVAVGMVLAAELSCRLGWLAADDLVRIRELLSRAGLPVSPPKNIAVEEFLLHMSRDKKVARSRIRLVLLEGIGRAKLVTDYPDEALTEVLASAVA</sequence>
<dbReference type="InterPro" id="IPR056179">
    <property type="entry name" value="DHQS_C"/>
</dbReference>
<protein>
    <recommendedName>
        <fullName evidence="9">3-dehydroquinate synthase</fullName>
        <ecNumber evidence="8">4.2.3.4</ecNumber>
    </recommendedName>
</protein>
<keyword evidence="14" id="KW-0862">Zinc</keyword>
<name>A0A381WRH1_9ZZZZ</name>
<dbReference type="GO" id="GO:0003856">
    <property type="term" value="F:3-dehydroquinate synthase activity"/>
    <property type="evidence" value="ECO:0007669"/>
    <property type="project" value="UniProtKB-EC"/>
</dbReference>
<reference evidence="21" key="1">
    <citation type="submission" date="2018-05" db="EMBL/GenBank/DDBJ databases">
        <authorList>
            <person name="Lanie J.A."/>
            <person name="Ng W.-L."/>
            <person name="Kazmierczak K.M."/>
            <person name="Andrzejewski T.M."/>
            <person name="Davidsen T.M."/>
            <person name="Wayne K.J."/>
            <person name="Tettelin H."/>
            <person name="Glass J.I."/>
            <person name="Rusch D."/>
            <person name="Podicherti R."/>
            <person name="Tsui H.-C.T."/>
            <person name="Winkler M.E."/>
        </authorList>
    </citation>
    <scope>NUCLEOTIDE SEQUENCE</scope>
</reference>
<evidence type="ECO:0000256" key="3">
    <source>
        <dbReference type="ARBA" id="ARBA00001941"/>
    </source>
</evidence>
<evidence type="ECO:0000256" key="9">
    <source>
        <dbReference type="ARBA" id="ARBA00017684"/>
    </source>
</evidence>
<dbReference type="NCBIfam" id="TIGR01357">
    <property type="entry name" value="aroB"/>
    <property type="match status" value="1"/>
</dbReference>
<dbReference type="GO" id="GO:0009073">
    <property type="term" value="P:aromatic amino acid family biosynthetic process"/>
    <property type="evidence" value="ECO:0007669"/>
    <property type="project" value="UniProtKB-KW"/>
</dbReference>
<evidence type="ECO:0000256" key="14">
    <source>
        <dbReference type="ARBA" id="ARBA00022833"/>
    </source>
</evidence>
<evidence type="ECO:0000256" key="2">
    <source>
        <dbReference type="ARBA" id="ARBA00001911"/>
    </source>
</evidence>
<dbReference type="EMBL" id="UINC01012641">
    <property type="protein sequence ID" value="SVA55094.1"/>
    <property type="molecule type" value="Genomic_DNA"/>
</dbReference>
<evidence type="ECO:0000256" key="8">
    <source>
        <dbReference type="ARBA" id="ARBA00013031"/>
    </source>
</evidence>
<evidence type="ECO:0000259" key="19">
    <source>
        <dbReference type="Pfam" id="PF01761"/>
    </source>
</evidence>
<comment type="similarity">
    <text evidence="7">Belongs to the sugar phosphate cyclases superfamily. Dehydroquinate synthase family.</text>
</comment>
<proteinExistence type="inferred from homology"/>
<evidence type="ECO:0000256" key="15">
    <source>
        <dbReference type="ARBA" id="ARBA00023027"/>
    </source>
</evidence>
<feature type="non-terminal residue" evidence="21">
    <location>
        <position position="1"/>
    </location>
</feature>
<organism evidence="21">
    <name type="scientific">marine metagenome</name>
    <dbReference type="NCBI Taxonomy" id="408172"/>
    <lineage>
        <taxon>unclassified sequences</taxon>
        <taxon>metagenomes</taxon>
        <taxon>ecological metagenomes</taxon>
    </lineage>
</organism>
<evidence type="ECO:0000256" key="16">
    <source>
        <dbReference type="ARBA" id="ARBA00023141"/>
    </source>
</evidence>
<gene>
    <name evidence="21" type="ORF">METZ01_LOCUS107948</name>
</gene>
<accession>A0A381WRH1</accession>